<accession>A0AAE9MI07</accession>
<keyword evidence="4" id="KW-1185">Reference proteome</keyword>
<dbReference type="SUPFAM" id="SSF141868">
    <property type="entry name" value="EAL domain-like"/>
    <property type="match status" value="1"/>
</dbReference>
<proteinExistence type="predicted"/>
<evidence type="ECO:0000313" key="4">
    <source>
        <dbReference type="Proteomes" id="UP001056890"/>
    </source>
</evidence>
<sequence>MLHPPSSSRYPLKRISPFWISPLLLVLPILICLSLSRLTGDMLAHYLLQQKRVEIETTMAERQQALEEGIDDQLVQFAFDCGEQDMNLLRDPKHYNRHIRLQGLRLASGKGCSSLGPDLPLIDADSLSETADSTFGLTATAPEYDTEQELVVFFKRQGNLAYWVLSNSWSHTILQQPCAGCFYLEFTPLVPGISRHKLFPRGDQAIRDEPDSQSLSFTPTSSKMQQTLWAGRALREHALALAFKGGLWAGTALGGLLLVCYWLLRNYRRSLKGLLHTGLARQEFVPFYQPIVDSRTRRVVGFEALLRWRRGGEFTSPGAFIAYAEEQGLILPMTEQLLDRVIADLPQLAPEQWVSVNLVAAHIEHSLLRDQLQRYDWPSPTRLTFELTEREPIVDIAAATHEITLLQEKGYHFKLDDFGTGYGGFAYLQQLGIRQIKIDKMFVDSIGTDDPKRNLLDAIIAFGLKSDMEMIAEGVETQEQVDYLGQHGVYLIQGYLFARPMPLHELLEWQQGHR</sequence>
<evidence type="ECO:0000313" key="3">
    <source>
        <dbReference type="EMBL" id="USV57888.1"/>
    </source>
</evidence>
<gene>
    <name evidence="3" type="ORF">NHF51_01420</name>
</gene>
<keyword evidence="1" id="KW-0472">Membrane</keyword>
<dbReference type="AlphaFoldDB" id="A0AAE9MI07"/>
<dbReference type="RefSeq" id="WP_252995439.1">
    <property type="nucleotide sequence ID" value="NZ_CP099717.1"/>
</dbReference>
<name>A0AAE9MI07_9GAMM</name>
<dbReference type="SMART" id="SM00052">
    <property type="entry name" value="EAL"/>
    <property type="match status" value="1"/>
</dbReference>
<evidence type="ECO:0000256" key="1">
    <source>
        <dbReference type="SAM" id="Phobius"/>
    </source>
</evidence>
<dbReference type="Pfam" id="PF00563">
    <property type="entry name" value="EAL"/>
    <property type="match status" value="1"/>
</dbReference>
<organism evidence="3 4">
    <name type="scientific">Aeromonas encheleia</name>
    <dbReference type="NCBI Taxonomy" id="73010"/>
    <lineage>
        <taxon>Bacteria</taxon>
        <taxon>Pseudomonadati</taxon>
        <taxon>Pseudomonadota</taxon>
        <taxon>Gammaproteobacteria</taxon>
        <taxon>Aeromonadales</taxon>
        <taxon>Aeromonadaceae</taxon>
        <taxon>Aeromonas</taxon>
    </lineage>
</organism>
<dbReference type="PANTHER" id="PTHR33121:SF56">
    <property type="entry name" value="SIGNALLING PROTEIN WITH EAL AND C2 DOMAINS"/>
    <property type="match status" value="1"/>
</dbReference>
<keyword evidence="1" id="KW-1133">Transmembrane helix</keyword>
<dbReference type="EMBL" id="CP099717">
    <property type="protein sequence ID" value="USV57888.1"/>
    <property type="molecule type" value="Genomic_DNA"/>
</dbReference>
<reference evidence="3" key="1">
    <citation type="submission" date="2022-06" db="EMBL/GenBank/DDBJ databases">
        <title>Complete Genome of Aeromonas sp. Strain SOD01 Isolated from an Urban Freshwater Stream.</title>
        <authorList>
            <person name="Williams L.E."/>
            <person name="Brysgel T."/>
            <person name="Capestro E.M."/>
            <person name="Foltz G.V."/>
            <person name="Gardner A.E."/>
            <person name="Ingrassia J."/>
            <person name="Peterson E."/>
            <person name="Arruda J."/>
            <person name="Flaherty I."/>
            <person name="Hunt M."/>
            <person name="Pappas G."/>
            <person name="Ramsaran S."/>
            <person name="Rocha M."/>
        </authorList>
    </citation>
    <scope>NUCLEOTIDE SEQUENCE</scope>
    <source>
        <strain evidence="3">SOD01</strain>
    </source>
</reference>
<evidence type="ECO:0000259" key="2">
    <source>
        <dbReference type="PROSITE" id="PS50883"/>
    </source>
</evidence>
<dbReference type="CDD" id="cd01948">
    <property type="entry name" value="EAL"/>
    <property type="match status" value="1"/>
</dbReference>
<dbReference type="PANTHER" id="PTHR33121">
    <property type="entry name" value="CYCLIC DI-GMP PHOSPHODIESTERASE PDEF"/>
    <property type="match status" value="1"/>
</dbReference>
<dbReference type="PROSITE" id="PS50883">
    <property type="entry name" value="EAL"/>
    <property type="match status" value="1"/>
</dbReference>
<dbReference type="InterPro" id="IPR035919">
    <property type="entry name" value="EAL_sf"/>
</dbReference>
<dbReference type="InterPro" id="IPR001633">
    <property type="entry name" value="EAL_dom"/>
</dbReference>
<feature type="transmembrane region" description="Helical" evidence="1">
    <location>
        <begin position="245"/>
        <end position="264"/>
    </location>
</feature>
<dbReference type="Proteomes" id="UP001056890">
    <property type="component" value="Chromosome"/>
</dbReference>
<dbReference type="InterPro" id="IPR050706">
    <property type="entry name" value="Cyclic-di-GMP_PDE-like"/>
</dbReference>
<feature type="domain" description="EAL" evidence="2">
    <location>
        <begin position="268"/>
        <end position="514"/>
    </location>
</feature>
<dbReference type="Gene3D" id="3.20.20.450">
    <property type="entry name" value="EAL domain"/>
    <property type="match status" value="1"/>
</dbReference>
<dbReference type="GO" id="GO:0071111">
    <property type="term" value="F:cyclic-guanylate-specific phosphodiesterase activity"/>
    <property type="evidence" value="ECO:0007669"/>
    <property type="project" value="InterPro"/>
</dbReference>
<keyword evidence="1" id="KW-0812">Transmembrane</keyword>
<protein>
    <submittedName>
        <fullName evidence="3">EAL domain-containing protein</fullName>
    </submittedName>
</protein>